<reference evidence="1 2" key="2">
    <citation type="journal article" date="2022" name="Mol. Ecol. Resour.">
        <title>The genomes of chicory, endive, great burdock and yacon provide insights into Asteraceae paleo-polyploidization history and plant inulin production.</title>
        <authorList>
            <person name="Fan W."/>
            <person name="Wang S."/>
            <person name="Wang H."/>
            <person name="Wang A."/>
            <person name="Jiang F."/>
            <person name="Liu H."/>
            <person name="Zhao H."/>
            <person name="Xu D."/>
            <person name="Zhang Y."/>
        </authorList>
    </citation>
    <scope>NUCLEOTIDE SEQUENCE [LARGE SCALE GENOMIC DNA]</scope>
    <source>
        <strain evidence="2">cv. Yunnan</strain>
        <tissue evidence="1">Leaves</tissue>
    </source>
</reference>
<evidence type="ECO:0000313" key="1">
    <source>
        <dbReference type="EMBL" id="KAI3807171.1"/>
    </source>
</evidence>
<keyword evidence="2" id="KW-1185">Reference proteome</keyword>
<name>A0ACB9IHA0_9ASTR</name>
<reference evidence="2" key="1">
    <citation type="journal article" date="2022" name="Mol. Ecol. Resour.">
        <title>The genomes of chicory, endive, great burdock and yacon provide insights into Asteraceae palaeo-polyploidization history and plant inulin production.</title>
        <authorList>
            <person name="Fan W."/>
            <person name="Wang S."/>
            <person name="Wang H."/>
            <person name="Wang A."/>
            <person name="Jiang F."/>
            <person name="Liu H."/>
            <person name="Zhao H."/>
            <person name="Xu D."/>
            <person name="Zhang Y."/>
        </authorList>
    </citation>
    <scope>NUCLEOTIDE SEQUENCE [LARGE SCALE GENOMIC DNA]</scope>
    <source>
        <strain evidence="2">cv. Yunnan</strain>
    </source>
</reference>
<comment type="caution">
    <text evidence="1">The sequence shown here is derived from an EMBL/GenBank/DDBJ whole genome shotgun (WGS) entry which is preliminary data.</text>
</comment>
<dbReference type="Proteomes" id="UP001056120">
    <property type="component" value="Linkage Group LG08"/>
</dbReference>
<evidence type="ECO:0000313" key="2">
    <source>
        <dbReference type="Proteomes" id="UP001056120"/>
    </source>
</evidence>
<gene>
    <name evidence="1" type="ORF">L1987_23095</name>
</gene>
<dbReference type="EMBL" id="CM042025">
    <property type="protein sequence ID" value="KAI3807171.1"/>
    <property type="molecule type" value="Genomic_DNA"/>
</dbReference>
<sequence length="435" mass="47621">MIPFFISYTYLVISSAVHIADAAADKSIFILAGQSNMSGRGGVVNLTWDGYIPPESSSNPSILRLTANLTWEVAAEPLHRDIDVAKVCGVGPGMAFANSLLKKDSRFGMMRRAKAAVRGEGVVRGFLWYQGESDTLNVEDAEAYKSRLHRFFVDVRTDLHLPLLPVIQVRSGRAFSSWPSGRGGILNGTWDNYIPPESYPNLAILRLSADLNRQLATEPLHRDIDTTKACGIGPGMAFASWLLRKDSTIGVVGLVPCAVGGTNISEWARGGELYKGMIRRAQAALEGGGTIRGLLWYQGESDTVSREDAESYKTRLQSFFLHVRADLLLPVLPIIQVALASGEGQYIETVREAQLGMDLVNLRTIDAKGLSLEPDGLHLTTPSQVSLGKMLADTFLQSQHLSITSNASRTPPDFVTNLFVRFLRLMHLLTLFICS</sequence>
<accession>A0ACB9IHA0</accession>
<proteinExistence type="predicted"/>
<organism evidence="1 2">
    <name type="scientific">Smallanthus sonchifolius</name>
    <dbReference type="NCBI Taxonomy" id="185202"/>
    <lineage>
        <taxon>Eukaryota</taxon>
        <taxon>Viridiplantae</taxon>
        <taxon>Streptophyta</taxon>
        <taxon>Embryophyta</taxon>
        <taxon>Tracheophyta</taxon>
        <taxon>Spermatophyta</taxon>
        <taxon>Magnoliopsida</taxon>
        <taxon>eudicotyledons</taxon>
        <taxon>Gunneridae</taxon>
        <taxon>Pentapetalae</taxon>
        <taxon>asterids</taxon>
        <taxon>campanulids</taxon>
        <taxon>Asterales</taxon>
        <taxon>Asteraceae</taxon>
        <taxon>Asteroideae</taxon>
        <taxon>Heliantheae alliance</taxon>
        <taxon>Millerieae</taxon>
        <taxon>Smallanthus</taxon>
    </lineage>
</organism>
<protein>
    <submittedName>
        <fullName evidence="1">Uncharacterized protein</fullName>
    </submittedName>
</protein>